<evidence type="ECO:0008006" key="3">
    <source>
        <dbReference type="Google" id="ProtNLM"/>
    </source>
</evidence>
<dbReference type="Proteomes" id="UP001500363">
    <property type="component" value="Unassembled WGS sequence"/>
</dbReference>
<evidence type="ECO:0000313" key="2">
    <source>
        <dbReference type="Proteomes" id="UP001500363"/>
    </source>
</evidence>
<dbReference type="SUPFAM" id="SSF51726">
    <property type="entry name" value="UROD/MetE-like"/>
    <property type="match status" value="1"/>
</dbReference>
<proteinExistence type="predicted"/>
<comment type="caution">
    <text evidence="1">The sequence shown here is derived from an EMBL/GenBank/DDBJ whole genome shotgun (WGS) entry which is preliminary data.</text>
</comment>
<gene>
    <name evidence="1" type="ORF">GCM10009741_25940</name>
</gene>
<sequence length="341" mass="36961">MADTRRLHFVGTMPQFGTAAEAFTWQLTELGAQVRRLSGGETGPRLAWFVPLVKELKRHPKIRAVREGDWTDYDDVDRLAVRRGEQLTSGDIPLHLAEWAKEELAVLEDSGSPATPDRPLQIGVPGYLDMALFIFGPSGAIRHGRAFLDAVAAQIEEISAVAGDRVVYQLETPAALIAVSSAPPPIRAVLADLMSRMVLRQVASAPQRTRFGLHLCFGDMGHEAKLQPKTAAPLVTLANALQRHWPQGSTLEYLHLPLCGGQQPPSTDPAFYAPLKKLNGEPPLVAGIAHEAQPLADQFVVRRLVEDAVGRPVDIATACGLGRRTPEQAADAVARMRALLG</sequence>
<accession>A0ABP4LG84</accession>
<dbReference type="RefSeq" id="WP_344173491.1">
    <property type="nucleotide sequence ID" value="NZ_BAAANC010000001.1"/>
</dbReference>
<reference evidence="2" key="1">
    <citation type="journal article" date="2019" name="Int. J. Syst. Evol. Microbiol.">
        <title>The Global Catalogue of Microorganisms (GCM) 10K type strain sequencing project: providing services to taxonomists for standard genome sequencing and annotation.</title>
        <authorList>
            <consortium name="The Broad Institute Genomics Platform"/>
            <consortium name="The Broad Institute Genome Sequencing Center for Infectious Disease"/>
            <person name="Wu L."/>
            <person name="Ma J."/>
        </authorList>
    </citation>
    <scope>NUCLEOTIDE SEQUENCE [LARGE SCALE GENOMIC DNA]</scope>
    <source>
        <strain evidence="2">JCM 14303</strain>
    </source>
</reference>
<dbReference type="InterPro" id="IPR038071">
    <property type="entry name" value="UROD/MetE-like_sf"/>
</dbReference>
<protein>
    <recommendedName>
        <fullName evidence="3">Cobalamin-independent methionine synthase MetE C-terminal/archaeal domain-containing protein</fullName>
    </recommendedName>
</protein>
<organism evidence="1 2">
    <name type="scientific">Kribbella lupini</name>
    <dbReference type="NCBI Taxonomy" id="291602"/>
    <lineage>
        <taxon>Bacteria</taxon>
        <taxon>Bacillati</taxon>
        <taxon>Actinomycetota</taxon>
        <taxon>Actinomycetes</taxon>
        <taxon>Propionibacteriales</taxon>
        <taxon>Kribbellaceae</taxon>
        <taxon>Kribbella</taxon>
    </lineage>
</organism>
<keyword evidence="2" id="KW-1185">Reference proteome</keyword>
<evidence type="ECO:0000313" key="1">
    <source>
        <dbReference type="EMBL" id="GAA1523083.1"/>
    </source>
</evidence>
<name>A0ABP4LG84_9ACTN</name>
<dbReference type="EMBL" id="BAAANC010000001">
    <property type="protein sequence ID" value="GAA1523083.1"/>
    <property type="molecule type" value="Genomic_DNA"/>
</dbReference>